<dbReference type="Proteomes" id="UP000306628">
    <property type="component" value="Unassembled WGS sequence"/>
</dbReference>
<keyword evidence="1" id="KW-0472">Membrane</keyword>
<keyword evidence="1" id="KW-1133">Transmembrane helix</keyword>
<evidence type="ECO:0000313" key="2">
    <source>
        <dbReference type="EMBL" id="TMR30662.1"/>
    </source>
</evidence>
<feature type="transmembrane region" description="Helical" evidence="1">
    <location>
        <begin position="49"/>
        <end position="68"/>
    </location>
</feature>
<dbReference type="OrthoDB" id="9760040at2"/>
<evidence type="ECO:0000256" key="1">
    <source>
        <dbReference type="SAM" id="Phobius"/>
    </source>
</evidence>
<dbReference type="AlphaFoldDB" id="A0A5S4GD21"/>
<sequence>MTLAPPESAFRRLPASSGRRLGSGWVPAGLVCAGAVAVLLWCGVPARDLGVFAAYLTLGVALPGTLLWRAPVFYTHLRAHETLRHLGCRLLLEKKTHAMYFLK</sequence>
<keyword evidence="1" id="KW-0812">Transmembrane</keyword>
<reference evidence="2 3" key="1">
    <citation type="submission" date="2019-05" db="EMBL/GenBank/DDBJ databases">
        <title>Draft genome sequence of Nonomuraea zeae DSM 100528.</title>
        <authorList>
            <person name="Saricaoglu S."/>
            <person name="Isik K."/>
        </authorList>
    </citation>
    <scope>NUCLEOTIDE SEQUENCE [LARGE SCALE GENOMIC DNA]</scope>
    <source>
        <strain evidence="2 3">DSM 100528</strain>
    </source>
</reference>
<protein>
    <submittedName>
        <fullName evidence="2">Uncharacterized protein</fullName>
    </submittedName>
</protein>
<dbReference type="RefSeq" id="WP_138692821.1">
    <property type="nucleotide sequence ID" value="NZ_VCKX01000096.1"/>
</dbReference>
<keyword evidence="3" id="KW-1185">Reference proteome</keyword>
<feature type="transmembrane region" description="Helical" evidence="1">
    <location>
        <begin position="21"/>
        <end position="43"/>
    </location>
</feature>
<proteinExistence type="predicted"/>
<gene>
    <name evidence="2" type="ORF">ETD85_28255</name>
</gene>
<organism evidence="2 3">
    <name type="scientific">Nonomuraea zeae</name>
    <dbReference type="NCBI Taxonomy" id="1642303"/>
    <lineage>
        <taxon>Bacteria</taxon>
        <taxon>Bacillati</taxon>
        <taxon>Actinomycetota</taxon>
        <taxon>Actinomycetes</taxon>
        <taxon>Streptosporangiales</taxon>
        <taxon>Streptosporangiaceae</taxon>
        <taxon>Nonomuraea</taxon>
    </lineage>
</organism>
<comment type="caution">
    <text evidence="2">The sequence shown here is derived from an EMBL/GenBank/DDBJ whole genome shotgun (WGS) entry which is preliminary data.</text>
</comment>
<evidence type="ECO:0000313" key="3">
    <source>
        <dbReference type="Proteomes" id="UP000306628"/>
    </source>
</evidence>
<dbReference type="EMBL" id="VCKX01000096">
    <property type="protein sequence ID" value="TMR30662.1"/>
    <property type="molecule type" value="Genomic_DNA"/>
</dbReference>
<name>A0A5S4GD21_9ACTN</name>
<accession>A0A5S4GD21</accession>